<dbReference type="InterPro" id="IPR002881">
    <property type="entry name" value="DUF58"/>
</dbReference>
<dbReference type="HOGENOM" id="CLU_1775902_0_0_11"/>
<dbReference type="AlphaFoldDB" id="A9WVE9"/>
<dbReference type="eggNOG" id="COG1721">
    <property type="taxonomic scope" value="Bacteria"/>
</dbReference>
<proteinExistence type="predicted"/>
<dbReference type="PANTHER" id="PTHR33608">
    <property type="entry name" value="BLL2464 PROTEIN"/>
    <property type="match status" value="1"/>
</dbReference>
<evidence type="ECO:0000259" key="1">
    <source>
        <dbReference type="Pfam" id="PF01882"/>
    </source>
</evidence>
<dbReference type="Pfam" id="PF01882">
    <property type="entry name" value="DUF58"/>
    <property type="match status" value="1"/>
</dbReference>
<evidence type="ECO:0000313" key="2">
    <source>
        <dbReference type="EMBL" id="ABY25170.1"/>
    </source>
</evidence>
<dbReference type="Proteomes" id="UP000002007">
    <property type="component" value="Chromosome"/>
</dbReference>
<organism evidence="2 3">
    <name type="scientific">Renibacterium salmoninarum (strain ATCC 33209 / DSM 20767 / JCM 11484 / NBRC 15589 / NCIMB 2235)</name>
    <dbReference type="NCBI Taxonomy" id="288705"/>
    <lineage>
        <taxon>Bacteria</taxon>
        <taxon>Bacillati</taxon>
        <taxon>Actinomycetota</taxon>
        <taxon>Actinomycetes</taxon>
        <taxon>Micrococcales</taxon>
        <taxon>Micrococcaceae</taxon>
        <taxon>Renibacterium</taxon>
    </lineage>
</organism>
<accession>A9WVE9</accession>
<dbReference type="EMBL" id="CP000910">
    <property type="protein sequence ID" value="ABY25170.1"/>
    <property type="molecule type" value="Genomic_DNA"/>
</dbReference>
<keyword evidence="3" id="KW-1185">Reference proteome</keyword>
<name>A9WVE9_RENSM</name>
<sequence>MATLLQKVKSKMFIFAHRRARGMLDGEYAAIFRGRSLDFDDLRAYVPGDEVRDIDWKASARHGSPLIKRYVAVRKQTVLLVADTGRNMAAVSRNGAYKKDIMVLAMGVIGYLALQHGDRVGLVYGDNESTAAVEPRSSEGHLESLL</sequence>
<dbReference type="KEGG" id="rsa:RSal33209_3461"/>
<dbReference type="RefSeq" id="WP_012246799.1">
    <property type="nucleotide sequence ID" value="NC_010168.1"/>
</dbReference>
<evidence type="ECO:0000313" key="3">
    <source>
        <dbReference type="Proteomes" id="UP000002007"/>
    </source>
</evidence>
<dbReference type="PANTHER" id="PTHR33608:SF6">
    <property type="entry name" value="BLL2464 PROTEIN"/>
    <property type="match status" value="1"/>
</dbReference>
<protein>
    <submittedName>
        <fullName evidence="2">Hypothetical cytosolic protein</fullName>
    </submittedName>
</protein>
<gene>
    <name evidence="2" type="ordered locus">RSal33209_3461</name>
</gene>
<dbReference type="STRING" id="288705.RSal33209_3461"/>
<feature type="domain" description="DUF58" evidence="1">
    <location>
        <begin position="41"/>
        <end position="145"/>
    </location>
</feature>
<reference evidence="3" key="1">
    <citation type="journal article" date="2008" name="J. Bacteriol.">
        <title>Genome sequence of the fish pathogen Renibacterium salmoninarum suggests reductive evolution away from an environmental Arthrobacter ancestor.</title>
        <authorList>
            <person name="Wiens G.D."/>
            <person name="Rockey D.D."/>
            <person name="Wu Z."/>
            <person name="Chang J."/>
            <person name="Levy R."/>
            <person name="Crane S."/>
            <person name="Chen D.S."/>
            <person name="Capri G.R."/>
            <person name="Burnett J.R."/>
            <person name="Sudheesh P.S."/>
            <person name="Schipma M.J."/>
            <person name="Burd H."/>
            <person name="Bhattacharyya A."/>
            <person name="Rhodes L.D."/>
            <person name="Kaul R."/>
            <person name="Strom M.S."/>
        </authorList>
    </citation>
    <scope>NUCLEOTIDE SEQUENCE [LARGE SCALE GENOMIC DNA]</scope>
    <source>
        <strain evidence="3">ATCC 33209 / DSM 20767 / JCM 11484 / NBRC 15589 / NCIMB 2235</strain>
    </source>
</reference>